<comment type="caution">
    <text evidence="1">The sequence shown here is derived from an EMBL/GenBank/DDBJ whole genome shotgun (WGS) entry which is preliminary data.</text>
</comment>
<accession>D4B8U9</accession>
<evidence type="ECO:0000313" key="2">
    <source>
        <dbReference type="Proteomes" id="UP000003880"/>
    </source>
</evidence>
<evidence type="ECO:0000313" key="1">
    <source>
        <dbReference type="EMBL" id="EFE09611.1"/>
    </source>
</evidence>
<sequence length="40" mass="4696">MYGKAYLCKVPVIFGYDFSVMQERWLFSAHHGQISSAYHQ</sequence>
<name>D4B8U9_9ENTR</name>
<organism evidence="1 2">
    <name type="scientific">Citrobacter youngae ATCC 29220</name>
    <dbReference type="NCBI Taxonomy" id="500640"/>
    <lineage>
        <taxon>Bacteria</taxon>
        <taxon>Pseudomonadati</taxon>
        <taxon>Pseudomonadota</taxon>
        <taxon>Gammaproteobacteria</taxon>
        <taxon>Enterobacterales</taxon>
        <taxon>Enterobacteriaceae</taxon>
        <taxon>Citrobacter</taxon>
        <taxon>Citrobacter freundii complex</taxon>
    </lineage>
</organism>
<dbReference type="AlphaFoldDB" id="D4B8U9"/>
<gene>
    <name evidence="1" type="ORF">CIT292_06887</name>
</gene>
<protein>
    <submittedName>
        <fullName evidence="1">Uncharacterized protein</fullName>
    </submittedName>
</protein>
<dbReference type="HOGENOM" id="CLU_3287078_0_0_6"/>
<reference evidence="1 2" key="1">
    <citation type="submission" date="2010-02" db="EMBL/GenBank/DDBJ databases">
        <authorList>
            <person name="Weinstock G."/>
            <person name="Sodergren E."/>
            <person name="Clifton S."/>
            <person name="Fulton L."/>
            <person name="Fulton B."/>
            <person name="Courtney L."/>
            <person name="Fronick C."/>
            <person name="Harrison M."/>
            <person name="Strong C."/>
            <person name="Farmer C."/>
            <person name="Delahaunty K."/>
            <person name="Markovic C."/>
            <person name="Hall O."/>
            <person name="Minx P."/>
            <person name="Tomlinson C."/>
            <person name="Mitreva M."/>
            <person name="Nelson J."/>
            <person name="Hou S."/>
            <person name="Wollam A."/>
            <person name="Pepin K.H."/>
            <person name="Johnson M."/>
            <person name="Bhonagiri V."/>
            <person name="Zhang X."/>
            <person name="Suruliraj S."/>
            <person name="Warren W."/>
            <person name="Chinwalla A."/>
            <person name="Mardis E.R."/>
            <person name="Wilson R.K."/>
        </authorList>
    </citation>
    <scope>NUCLEOTIDE SEQUENCE [LARGE SCALE GENOMIC DNA]</scope>
    <source>
        <strain evidence="1 2">ATCC 29220</strain>
    </source>
</reference>
<dbReference type="EMBL" id="ABWL02000005">
    <property type="protein sequence ID" value="EFE09611.1"/>
    <property type="molecule type" value="Genomic_DNA"/>
</dbReference>
<proteinExistence type="predicted"/>
<dbReference type="Proteomes" id="UP000003880">
    <property type="component" value="Unassembled WGS sequence"/>
</dbReference>